<evidence type="ECO:0000313" key="2">
    <source>
        <dbReference type="EMBL" id="KAK7878025.1"/>
    </source>
</evidence>
<protein>
    <submittedName>
        <fullName evidence="2">Uncharacterized protein</fullName>
    </submittedName>
</protein>
<gene>
    <name evidence="2" type="ORF">WMY93_031321</name>
</gene>
<dbReference type="Proteomes" id="UP001460270">
    <property type="component" value="Unassembled WGS sequence"/>
</dbReference>
<accession>A0AAW0MEX8</accession>
<evidence type="ECO:0000256" key="1">
    <source>
        <dbReference type="SAM" id="MobiDB-lite"/>
    </source>
</evidence>
<name>A0AAW0MEX8_9GOBI</name>
<proteinExistence type="predicted"/>
<dbReference type="EMBL" id="JBBPFD010000657">
    <property type="protein sequence ID" value="KAK7878025.1"/>
    <property type="molecule type" value="Genomic_DNA"/>
</dbReference>
<feature type="compositionally biased region" description="Polar residues" evidence="1">
    <location>
        <begin position="30"/>
        <end position="49"/>
    </location>
</feature>
<evidence type="ECO:0000313" key="3">
    <source>
        <dbReference type="Proteomes" id="UP001460270"/>
    </source>
</evidence>
<organism evidence="2 3">
    <name type="scientific">Mugilogobius chulae</name>
    <name type="common">yellowstripe goby</name>
    <dbReference type="NCBI Taxonomy" id="88201"/>
    <lineage>
        <taxon>Eukaryota</taxon>
        <taxon>Metazoa</taxon>
        <taxon>Chordata</taxon>
        <taxon>Craniata</taxon>
        <taxon>Vertebrata</taxon>
        <taxon>Euteleostomi</taxon>
        <taxon>Actinopterygii</taxon>
        <taxon>Neopterygii</taxon>
        <taxon>Teleostei</taxon>
        <taxon>Neoteleostei</taxon>
        <taxon>Acanthomorphata</taxon>
        <taxon>Gobiaria</taxon>
        <taxon>Gobiiformes</taxon>
        <taxon>Gobioidei</taxon>
        <taxon>Gobiidae</taxon>
        <taxon>Gobionellinae</taxon>
        <taxon>Mugilogobius</taxon>
    </lineage>
</organism>
<feature type="region of interest" description="Disordered" evidence="1">
    <location>
        <begin position="1"/>
        <end position="66"/>
    </location>
</feature>
<feature type="compositionally biased region" description="Polar residues" evidence="1">
    <location>
        <begin position="1"/>
        <end position="16"/>
    </location>
</feature>
<keyword evidence="3" id="KW-1185">Reference proteome</keyword>
<comment type="caution">
    <text evidence="2">The sequence shown here is derived from an EMBL/GenBank/DDBJ whole genome shotgun (WGS) entry which is preliminary data.</text>
</comment>
<reference evidence="3" key="1">
    <citation type="submission" date="2024-04" db="EMBL/GenBank/DDBJ databases">
        <title>Salinicola lusitanus LLJ914,a marine bacterium isolated from the Okinawa Trough.</title>
        <authorList>
            <person name="Li J."/>
        </authorList>
    </citation>
    <scope>NUCLEOTIDE SEQUENCE [LARGE SCALE GENOMIC DNA]</scope>
</reference>
<dbReference type="AlphaFoldDB" id="A0AAW0MEX8"/>
<sequence length="120" mass="12981">MPVTQQRVGGILTTSDPVPRRATPAFDDSPTLSLHTLQSDMQRSTLSSKKASRERSNMKSIADNTPHPVYSSAPWHTCPLAYSHPAVIYAQMSRLALRLPLLSAAGILGALHISKCCTTP</sequence>